<gene>
    <name evidence="2" type="ORF">PCOR1329_LOCUS56934</name>
</gene>
<feature type="non-terminal residue" evidence="2">
    <location>
        <position position="1"/>
    </location>
</feature>
<evidence type="ECO:0000256" key="1">
    <source>
        <dbReference type="SAM" id="MobiDB-lite"/>
    </source>
</evidence>
<sequence>CGRGALRQRAAEQRLDHGLRGRLEGRGDAVQDPLNLRGRVDGPDHLGPAKVVIMSSQSERQEQITLAPGSMACTFCSKKALARPPVLYKACTSGSLSTAVSSSRSL</sequence>
<dbReference type="EMBL" id="CAUYUJ010017022">
    <property type="protein sequence ID" value="CAK0870971.1"/>
    <property type="molecule type" value="Genomic_DNA"/>
</dbReference>
<keyword evidence="3" id="KW-1185">Reference proteome</keyword>
<evidence type="ECO:0000313" key="2">
    <source>
        <dbReference type="EMBL" id="CAK0870971.1"/>
    </source>
</evidence>
<comment type="caution">
    <text evidence="2">The sequence shown here is derived from an EMBL/GenBank/DDBJ whole genome shotgun (WGS) entry which is preliminary data.</text>
</comment>
<organism evidence="2 3">
    <name type="scientific">Prorocentrum cordatum</name>
    <dbReference type="NCBI Taxonomy" id="2364126"/>
    <lineage>
        <taxon>Eukaryota</taxon>
        <taxon>Sar</taxon>
        <taxon>Alveolata</taxon>
        <taxon>Dinophyceae</taxon>
        <taxon>Prorocentrales</taxon>
        <taxon>Prorocentraceae</taxon>
        <taxon>Prorocentrum</taxon>
    </lineage>
</organism>
<feature type="compositionally biased region" description="Basic and acidic residues" evidence="1">
    <location>
        <begin position="9"/>
        <end position="29"/>
    </location>
</feature>
<proteinExistence type="predicted"/>
<name>A0ABN9VG48_9DINO</name>
<evidence type="ECO:0000313" key="3">
    <source>
        <dbReference type="Proteomes" id="UP001189429"/>
    </source>
</evidence>
<reference evidence="2" key="1">
    <citation type="submission" date="2023-10" db="EMBL/GenBank/DDBJ databases">
        <authorList>
            <person name="Chen Y."/>
            <person name="Shah S."/>
            <person name="Dougan E. K."/>
            <person name="Thang M."/>
            <person name="Chan C."/>
        </authorList>
    </citation>
    <scope>NUCLEOTIDE SEQUENCE [LARGE SCALE GENOMIC DNA]</scope>
</reference>
<protein>
    <submittedName>
        <fullName evidence="2">Uncharacterized protein</fullName>
    </submittedName>
</protein>
<dbReference type="Proteomes" id="UP001189429">
    <property type="component" value="Unassembled WGS sequence"/>
</dbReference>
<feature type="region of interest" description="Disordered" evidence="1">
    <location>
        <begin position="1"/>
        <end position="45"/>
    </location>
</feature>
<accession>A0ABN9VG48</accession>